<dbReference type="GO" id="GO:0044205">
    <property type="term" value="P:'de novo' UMP biosynthetic process"/>
    <property type="evidence" value="ECO:0007669"/>
    <property type="project" value="UniProtKB-UniRule"/>
</dbReference>
<feature type="binding site" evidence="7 9">
    <location>
        <position position="216"/>
    </location>
    <ligand>
        <name>substrate</name>
    </ligand>
</feature>
<evidence type="ECO:0000256" key="7">
    <source>
        <dbReference type="HAMAP-Rule" id="MF_01200"/>
    </source>
</evidence>
<keyword evidence="3 7" id="KW-0210">Decarboxylase</keyword>
<gene>
    <name evidence="7" type="primary">pyrF</name>
    <name evidence="12" type="ORF">A2Y75_04855</name>
</gene>
<dbReference type="Pfam" id="PF00215">
    <property type="entry name" value="OMPdecase"/>
    <property type="match status" value="1"/>
</dbReference>
<dbReference type="HAMAP" id="MF_01200_B">
    <property type="entry name" value="OMPdecase_type1_B"/>
    <property type="match status" value="1"/>
</dbReference>
<dbReference type="SMART" id="SM00934">
    <property type="entry name" value="OMPdecase"/>
    <property type="match status" value="1"/>
</dbReference>
<comment type="similarity">
    <text evidence="7">Belongs to the OMP decarboxylase family. Type 1 subfamily.</text>
</comment>
<evidence type="ECO:0000256" key="6">
    <source>
        <dbReference type="ARBA" id="ARBA00049157"/>
    </source>
</evidence>
<dbReference type="EMBL" id="MELK01000011">
    <property type="protein sequence ID" value="OFW59712.1"/>
    <property type="molecule type" value="Genomic_DNA"/>
</dbReference>
<comment type="pathway">
    <text evidence="2 7 10">Pyrimidine metabolism; UMP biosynthesis via de novo pathway; UMP from orotate: step 2/2.</text>
</comment>
<dbReference type="STRING" id="1797197.A2Y75_04855"/>
<dbReference type="NCBIfam" id="TIGR01740">
    <property type="entry name" value="pyrF"/>
    <property type="match status" value="1"/>
</dbReference>
<dbReference type="InterPro" id="IPR018089">
    <property type="entry name" value="OMPdecase_AS"/>
</dbReference>
<dbReference type="GO" id="GO:0004590">
    <property type="term" value="F:orotidine-5'-phosphate decarboxylase activity"/>
    <property type="evidence" value="ECO:0007669"/>
    <property type="project" value="UniProtKB-UniRule"/>
</dbReference>
<feature type="binding site" evidence="7 9">
    <location>
        <position position="217"/>
    </location>
    <ligand>
        <name>substrate</name>
    </ligand>
</feature>
<dbReference type="InterPro" id="IPR013785">
    <property type="entry name" value="Aldolase_TIM"/>
</dbReference>
<feature type="binding site" evidence="7">
    <location>
        <begin position="62"/>
        <end position="71"/>
    </location>
    <ligand>
        <name>substrate</name>
    </ligand>
</feature>
<evidence type="ECO:0000256" key="4">
    <source>
        <dbReference type="ARBA" id="ARBA00022975"/>
    </source>
</evidence>
<sequence length="247" mass="26355">MKREHDPLIIACDLDNWEDVHSLAAALEGLVETVKIGLEAYLNLGPQVITEMRERGFRVFGDLKFNDIPNTVSKAARALTRSGVNMMTLHASGGREMLRAAVRASKEEASLLGVSAPIMLGVTVLTSCDEATAREVGWTRPIREQVLSLAGLAIECGLEGVVASAREALLLRQELGEEPIIVTPGIRPAGSAVGDQVRTATPQEALNAGADYLVIGRAVTDADVPRAALESIRIALGASRREGKRKA</sequence>
<dbReference type="Gene3D" id="3.20.20.70">
    <property type="entry name" value="Aldolase class I"/>
    <property type="match status" value="1"/>
</dbReference>
<keyword evidence="4 7" id="KW-0665">Pyrimidine biosynthesis</keyword>
<reference evidence="12 13" key="1">
    <citation type="journal article" date="2016" name="Nat. Commun.">
        <title>Thousands of microbial genomes shed light on interconnected biogeochemical processes in an aquifer system.</title>
        <authorList>
            <person name="Anantharaman K."/>
            <person name="Brown C.T."/>
            <person name="Hug L.A."/>
            <person name="Sharon I."/>
            <person name="Castelle C.J."/>
            <person name="Probst A.J."/>
            <person name="Thomas B.C."/>
            <person name="Singh A."/>
            <person name="Wilkins M.J."/>
            <person name="Karaoz U."/>
            <person name="Brodie E.L."/>
            <person name="Williams K.H."/>
            <person name="Hubbard S.S."/>
            <person name="Banfield J.F."/>
        </authorList>
    </citation>
    <scope>NUCLEOTIDE SEQUENCE [LARGE SCALE GENOMIC DNA]</scope>
</reference>
<feature type="active site" description="Proton donor" evidence="7">
    <location>
        <position position="64"/>
    </location>
</feature>
<dbReference type="PROSITE" id="PS00156">
    <property type="entry name" value="OMPDECASE"/>
    <property type="match status" value="1"/>
</dbReference>
<feature type="binding site" evidence="7 9">
    <location>
        <position position="13"/>
    </location>
    <ligand>
        <name>substrate</name>
    </ligand>
</feature>
<feature type="binding site" evidence="7 9">
    <location>
        <position position="187"/>
    </location>
    <ligand>
        <name>substrate</name>
    </ligand>
</feature>
<evidence type="ECO:0000256" key="9">
    <source>
        <dbReference type="PIRSR" id="PIRSR614732-2"/>
    </source>
</evidence>
<dbReference type="NCBIfam" id="NF001273">
    <property type="entry name" value="PRK00230.1"/>
    <property type="match status" value="1"/>
</dbReference>
<evidence type="ECO:0000259" key="11">
    <source>
        <dbReference type="SMART" id="SM00934"/>
    </source>
</evidence>
<dbReference type="CDD" id="cd04725">
    <property type="entry name" value="OMP_decarboxylase_like"/>
    <property type="match status" value="1"/>
</dbReference>
<evidence type="ECO:0000256" key="2">
    <source>
        <dbReference type="ARBA" id="ARBA00004861"/>
    </source>
</evidence>
<dbReference type="Proteomes" id="UP000177876">
    <property type="component" value="Unassembled WGS sequence"/>
</dbReference>
<comment type="function">
    <text evidence="1 7">Catalyzes the decarboxylation of orotidine 5'-monophosphate (OMP) to uridine 5'-monophosphate (UMP).</text>
</comment>
<organism evidence="12 13">
    <name type="scientific">Candidatus Solincola sediminis</name>
    <dbReference type="NCBI Taxonomy" id="1797199"/>
    <lineage>
        <taxon>Bacteria</taxon>
        <taxon>Bacillati</taxon>
        <taxon>Actinomycetota</taxon>
        <taxon>Candidatus Geothermincolia</taxon>
        <taxon>Candidatus Geothermincolales</taxon>
        <taxon>Candidatus Geothermincolaceae</taxon>
        <taxon>Candidatus Solincola</taxon>
    </lineage>
</organism>
<evidence type="ECO:0000256" key="8">
    <source>
        <dbReference type="PIRSR" id="PIRSR614732-1"/>
    </source>
</evidence>
<dbReference type="InterPro" id="IPR011060">
    <property type="entry name" value="RibuloseP-bd_barrel"/>
</dbReference>
<dbReference type="UniPathway" id="UPA00070">
    <property type="reaction ID" value="UER00120"/>
</dbReference>
<dbReference type="EC" id="4.1.1.23" evidence="7"/>
<evidence type="ECO:0000313" key="12">
    <source>
        <dbReference type="EMBL" id="OFW59712.1"/>
    </source>
</evidence>
<dbReference type="SUPFAM" id="SSF51366">
    <property type="entry name" value="Ribulose-phoshate binding barrel"/>
    <property type="match status" value="1"/>
</dbReference>
<dbReference type="PANTHER" id="PTHR32119">
    <property type="entry name" value="OROTIDINE 5'-PHOSPHATE DECARBOXYLASE"/>
    <property type="match status" value="1"/>
</dbReference>
<feature type="active site" description="For OMPdecase activity" evidence="8">
    <location>
        <position position="67"/>
    </location>
</feature>
<feature type="binding site" evidence="7 9">
    <location>
        <position position="196"/>
    </location>
    <ligand>
        <name>substrate</name>
    </ligand>
</feature>
<name>A0A1F2WS42_9ACTN</name>
<feature type="active site" description="For OMPdecase activity" evidence="8">
    <location>
        <position position="62"/>
    </location>
</feature>
<evidence type="ECO:0000256" key="1">
    <source>
        <dbReference type="ARBA" id="ARBA00002356"/>
    </source>
</evidence>
<proteinExistence type="inferred from homology"/>
<evidence type="ECO:0000256" key="10">
    <source>
        <dbReference type="RuleBase" id="RU000512"/>
    </source>
</evidence>
<comment type="catalytic activity">
    <reaction evidence="6 7 10">
        <text>orotidine 5'-phosphate + H(+) = UMP + CO2</text>
        <dbReference type="Rhea" id="RHEA:11596"/>
        <dbReference type="ChEBI" id="CHEBI:15378"/>
        <dbReference type="ChEBI" id="CHEBI:16526"/>
        <dbReference type="ChEBI" id="CHEBI:57538"/>
        <dbReference type="ChEBI" id="CHEBI:57865"/>
        <dbReference type="EC" id="4.1.1.23"/>
    </reaction>
</comment>
<feature type="binding site" evidence="7 9">
    <location>
        <position position="35"/>
    </location>
    <ligand>
        <name>substrate</name>
    </ligand>
</feature>
<feature type="active site" description="For OMPdecase activity" evidence="8">
    <location>
        <position position="64"/>
    </location>
</feature>
<dbReference type="GO" id="GO:0005829">
    <property type="term" value="C:cytosol"/>
    <property type="evidence" value="ECO:0007669"/>
    <property type="project" value="TreeGrafter"/>
</dbReference>
<evidence type="ECO:0000256" key="3">
    <source>
        <dbReference type="ARBA" id="ARBA00022793"/>
    </source>
</evidence>
<comment type="subunit">
    <text evidence="7">Homodimer.</text>
</comment>
<accession>A0A1F2WS42</accession>
<dbReference type="InterPro" id="IPR047596">
    <property type="entry name" value="OMPdecase_bac"/>
</dbReference>
<evidence type="ECO:0000256" key="5">
    <source>
        <dbReference type="ARBA" id="ARBA00023239"/>
    </source>
</evidence>
<keyword evidence="5 7" id="KW-0456">Lyase</keyword>
<dbReference type="GO" id="GO:0006207">
    <property type="term" value="P:'de novo' pyrimidine nucleobase biosynthetic process"/>
    <property type="evidence" value="ECO:0007669"/>
    <property type="project" value="InterPro"/>
</dbReference>
<dbReference type="InterPro" id="IPR014732">
    <property type="entry name" value="OMPdecase"/>
</dbReference>
<dbReference type="InterPro" id="IPR001754">
    <property type="entry name" value="OMPdeCOase_dom"/>
</dbReference>
<comment type="caution">
    <text evidence="12">The sequence shown here is derived from an EMBL/GenBank/DDBJ whole genome shotgun (WGS) entry which is preliminary data.</text>
</comment>
<evidence type="ECO:0000313" key="13">
    <source>
        <dbReference type="Proteomes" id="UP000177876"/>
    </source>
</evidence>
<dbReference type="AlphaFoldDB" id="A0A1F2WS42"/>
<dbReference type="PANTHER" id="PTHR32119:SF2">
    <property type="entry name" value="OROTIDINE 5'-PHOSPHATE DECARBOXYLASE"/>
    <property type="match status" value="1"/>
</dbReference>
<feature type="domain" description="Orotidine 5'-phosphate decarboxylase" evidence="11">
    <location>
        <begin position="7"/>
        <end position="232"/>
    </location>
</feature>
<feature type="binding site" evidence="7 9">
    <location>
        <position position="126"/>
    </location>
    <ligand>
        <name>substrate</name>
    </ligand>
</feature>
<protein>
    <recommendedName>
        <fullName evidence="7">Orotidine 5'-phosphate decarboxylase</fullName>
        <ecNumber evidence="7">4.1.1.23</ecNumber>
    </recommendedName>
    <alternativeName>
        <fullName evidence="7">OMP decarboxylase</fullName>
        <shortName evidence="7">OMPDCase</shortName>
        <shortName evidence="7">OMPdecase</shortName>
    </alternativeName>
</protein>